<evidence type="ECO:0000259" key="2">
    <source>
        <dbReference type="Pfam" id="PF00535"/>
    </source>
</evidence>
<dbReference type="EMBL" id="SOJN01000143">
    <property type="protein sequence ID" value="TET43906.1"/>
    <property type="molecule type" value="Genomic_DNA"/>
</dbReference>
<evidence type="ECO:0000256" key="1">
    <source>
        <dbReference type="SAM" id="Phobius"/>
    </source>
</evidence>
<dbReference type="SUPFAM" id="SSF53448">
    <property type="entry name" value="Nucleotide-diphospho-sugar transferases"/>
    <property type="match status" value="1"/>
</dbReference>
<keyword evidence="1" id="KW-0812">Transmembrane</keyword>
<evidence type="ECO:0000313" key="3">
    <source>
        <dbReference type="EMBL" id="TET43906.1"/>
    </source>
</evidence>
<feature type="domain" description="Glycosyltransferase 2-like" evidence="2">
    <location>
        <begin position="9"/>
        <end position="167"/>
    </location>
</feature>
<proteinExistence type="predicted"/>
<dbReference type="Gene3D" id="3.90.550.10">
    <property type="entry name" value="Spore Coat Polysaccharide Biosynthesis Protein SpsA, Chain A"/>
    <property type="match status" value="1"/>
</dbReference>
<dbReference type="InterPro" id="IPR001173">
    <property type="entry name" value="Glyco_trans_2-like"/>
</dbReference>
<dbReference type="PANTHER" id="PTHR48090">
    <property type="entry name" value="UNDECAPRENYL-PHOSPHATE 4-DEOXY-4-FORMAMIDO-L-ARABINOSE TRANSFERASE-RELATED"/>
    <property type="match status" value="1"/>
</dbReference>
<evidence type="ECO:0000313" key="4">
    <source>
        <dbReference type="Proteomes" id="UP000315525"/>
    </source>
</evidence>
<reference evidence="3 4" key="1">
    <citation type="submission" date="2019-03" db="EMBL/GenBank/DDBJ databases">
        <title>Metabolic potential of uncultured bacteria and archaea associated with petroleum seepage in deep-sea sediments.</title>
        <authorList>
            <person name="Dong X."/>
            <person name="Hubert C."/>
        </authorList>
    </citation>
    <scope>NUCLEOTIDE SEQUENCE [LARGE SCALE GENOMIC DNA]</scope>
    <source>
        <strain evidence="3">E44_bin18</strain>
    </source>
</reference>
<feature type="transmembrane region" description="Helical" evidence="1">
    <location>
        <begin position="286"/>
        <end position="307"/>
    </location>
</feature>
<keyword evidence="1" id="KW-0472">Membrane</keyword>
<dbReference type="InterPro" id="IPR050256">
    <property type="entry name" value="Glycosyltransferase_2"/>
</dbReference>
<dbReference type="Proteomes" id="UP000315525">
    <property type="component" value="Unassembled WGS sequence"/>
</dbReference>
<dbReference type="PANTHER" id="PTHR48090:SF7">
    <property type="entry name" value="RFBJ PROTEIN"/>
    <property type="match status" value="1"/>
</dbReference>
<protein>
    <submittedName>
        <fullName evidence="3">Glycosyltransferase family 2 protein</fullName>
    </submittedName>
</protein>
<dbReference type="CDD" id="cd04179">
    <property type="entry name" value="DPM_DPG-synthase_like"/>
    <property type="match status" value="1"/>
</dbReference>
<dbReference type="AlphaFoldDB" id="A0A523UN03"/>
<dbReference type="InterPro" id="IPR029044">
    <property type="entry name" value="Nucleotide-diphossugar_trans"/>
</dbReference>
<keyword evidence="3" id="KW-0808">Transferase</keyword>
<comment type="caution">
    <text evidence="3">The sequence shown here is derived from an EMBL/GenBank/DDBJ whole genome shotgun (WGS) entry which is preliminary data.</text>
</comment>
<sequence length="316" mass="35664">MYKGKSVGVVVPAYNEETQIGKVLSGMPEIVDYIVVVDDASTDGTALIVEDFKKKGGERIVLLRHSQNRGVGGAIVTGYEWTRAHGIDVSVVMAGHAQMNPGDLPHLLEPIVNGEADYVKGNRLFTGEAWKEIPKIRYLGNSVLSLLTKIASGYWHVADFQCGYTSISLVALKRMNFDGVYKRYGFPNDLLVVLNVYNCRVKDVPVKPVYNVGESSGIRLWKVVPRLSLLLTRRFFWRMKEKYVIRDFHPLVFFYLTGMVLYPAGVLFGLYLLVYRILKGPVAPTSALFSTLLIISGLQFLFFAMWFDMDYNKRLK</sequence>
<accession>A0A523UN03</accession>
<dbReference type="GO" id="GO:0016740">
    <property type="term" value="F:transferase activity"/>
    <property type="evidence" value="ECO:0007669"/>
    <property type="project" value="UniProtKB-KW"/>
</dbReference>
<gene>
    <name evidence="3" type="ORF">E3J62_11875</name>
</gene>
<dbReference type="Pfam" id="PF00535">
    <property type="entry name" value="Glycos_transf_2"/>
    <property type="match status" value="1"/>
</dbReference>
<name>A0A523UN03_UNCT6</name>
<keyword evidence="1" id="KW-1133">Transmembrane helix</keyword>
<organism evidence="3 4">
    <name type="scientific">candidate division TA06 bacterium</name>
    <dbReference type="NCBI Taxonomy" id="2250710"/>
    <lineage>
        <taxon>Bacteria</taxon>
        <taxon>Bacteria division TA06</taxon>
    </lineage>
</organism>
<feature type="transmembrane region" description="Helical" evidence="1">
    <location>
        <begin position="248"/>
        <end position="274"/>
    </location>
</feature>